<comment type="caution">
    <text evidence="4">The sequence shown here is derived from an EMBL/GenBank/DDBJ whole genome shotgun (WGS) entry which is preliminary data.</text>
</comment>
<keyword evidence="2" id="KW-1133">Transmembrane helix</keyword>
<evidence type="ECO:0000256" key="2">
    <source>
        <dbReference type="SAM" id="Phobius"/>
    </source>
</evidence>
<gene>
    <name evidence="4" type="ORF">CTAYLR_010597</name>
</gene>
<evidence type="ECO:0000256" key="1">
    <source>
        <dbReference type="SAM" id="MobiDB-lite"/>
    </source>
</evidence>
<reference evidence="4" key="1">
    <citation type="submission" date="2023-01" db="EMBL/GenBank/DDBJ databases">
        <title>Metagenome sequencing of chrysophaentin producing Chrysophaeum taylorii.</title>
        <authorList>
            <person name="Davison J."/>
            <person name="Bewley C."/>
        </authorList>
    </citation>
    <scope>NUCLEOTIDE SEQUENCE</scope>
    <source>
        <strain evidence="4">NIES-1699</strain>
    </source>
</reference>
<name>A0AAD7XLP2_9STRA</name>
<dbReference type="InterPro" id="IPR002859">
    <property type="entry name" value="PKD/REJ-like"/>
</dbReference>
<evidence type="ECO:0000259" key="3">
    <source>
        <dbReference type="Pfam" id="PF02010"/>
    </source>
</evidence>
<organism evidence="4 5">
    <name type="scientific">Chrysophaeum taylorii</name>
    <dbReference type="NCBI Taxonomy" id="2483200"/>
    <lineage>
        <taxon>Eukaryota</taxon>
        <taxon>Sar</taxon>
        <taxon>Stramenopiles</taxon>
        <taxon>Ochrophyta</taxon>
        <taxon>Pelagophyceae</taxon>
        <taxon>Pelagomonadales</taxon>
        <taxon>Pelagomonadaceae</taxon>
        <taxon>Chrysophaeum</taxon>
    </lineage>
</organism>
<dbReference type="AlphaFoldDB" id="A0AAD7XLP2"/>
<keyword evidence="5" id="KW-1185">Reference proteome</keyword>
<keyword evidence="2" id="KW-0472">Membrane</keyword>
<dbReference type="EMBL" id="JAQMWT010000492">
    <property type="protein sequence ID" value="KAJ8600615.1"/>
    <property type="molecule type" value="Genomic_DNA"/>
</dbReference>
<feature type="transmembrane region" description="Helical" evidence="2">
    <location>
        <begin position="890"/>
        <end position="911"/>
    </location>
</feature>
<evidence type="ECO:0000313" key="4">
    <source>
        <dbReference type="EMBL" id="KAJ8600615.1"/>
    </source>
</evidence>
<feature type="region of interest" description="Disordered" evidence="1">
    <location>
        <begin position="988"/>
        <end position="1024"/>
    </location>
</feature>
<proteinExistence type="predicted"/>
<dbReference type="Pfam" id="PF02010">
    <property type="entry name" value="REJ"/>
    <property type="match status" value="1"/>
</dbReference>
<accession>A0AAD7XLP2</accession>
<protein>
    <recommendedName>
        <fullName evidence="3">PKD/REJ-like domain-containing protein</fullName>
    </recommendedName>
</protein>
<dbReference type="Proteomes" id="UP001230188">
    <property type="component" value="Unassembled WGS sequence"/>
</dbReference>
<sequence length="1120" mass="120209">MADATTTVCGYSDESSSTSRYLDYEWSLDFYYGGSASGLESTSRDPRVFSLDSYALDAATDYVLSVRVTDELTGNSSTHSVRVSCGRSDLEAVITGGSRSLPQRGVEIISAATSRDPDVRGATGAAAGLAFEWNCTNIYDLEDTSCTTAIIGDATSEELALNLTLLEYATTTTTTTTTTFRVAVSVTRREESRSSSSSLSLESDTSSASVELYHDGDPPSVSIDAASSVVLANERLVLTGSALTYVGPRAVTTALWLNTTWSVVQGAFVGGANLLDVSRSSLQVNRRRTVGSDSCRVDSTIWFKSGDESSTCDWVARAVRSRCDVVGQDGSLARDACLFSCTNGCLFVDSGQVNLVVERDSLIEGNSYTFELRTVLTDNSDAGFATVGFYVARSPRGGGVESNPRRGQALNTTFTISAFDWEADELPLLYGFGIEGGQILRVSTEDAVLRDVFLPAGVEDACDECSVTIVATIRDAIGASTTDSVEVVVTPNTQRGTALLTQVDLLLSKALEASSYEDVCNIAIASARTAPSDTDLLATIVDAIASARSLTQGSSEQTSLFAACLWHVTYNASAISFDTATLVLDEINGVIGEAVEIDYHQDHAKHSLDILSQLLDSSVFDELEAARRRLTTTTTWANESASQVMYEAIDTFSTKLVALLVSDEDAASVSATNADAAARRNSGAESVELATSGTSATLPEQSEAYAATLIELRKNARSSGGLLTSTSVVRFTAAAAANSVNTTASFLLPKSPNETLAPTSAPLRANVTLVCPWNSYEMLEVECPVDNTTIRRECNGTKYEEVVGCGLEVDEACVSWGSSDLAWTTAGCSMNSALSTSSSVACDCQVAIADSSANETAARDFGTQNVFATYSQLFLKNTFGGAPDVQRARIMLAILLTFVVVVLSLMSVGHLRDARDARAEKKDVGAPTAPDASSVEEIVVQERYLEYDDTLDFFLLDDDAEQSDDTDSDVPKIRVDFLDGRELDDDHHQAEAEAAAMSKASFSGGGEEQQDEKDERPGITRRHSSFRELTRSRSTLTSRLLENKGGIPPWQQRFKEALFEHYVPLSIWVVYSHTEPRAARILAFAFEILLVGACFAFEKQYEYPDPGTPIMIGIVETRNV</sequence>
<keyword evidence="2" id="KW-0812">Transmembrane</keyword>
<evidence type="ECO:0000313" key="5">
    <source>
        <dbReference type="Proteomes" id="UP001230188"/>
    </source>
</evidence>
<feature type="domain" description="PKD/REJ-like" evidence="3">
    <location>
        <begin position="19"/>
        <end position="516"/>
    </location>
</feature>